<reference evidence="1 2" key="1">
    <citation type="journal article" date="2014" name="Agronomy (Basel)">
        <title>A Draft Genome Sequence for Ensete ventricosum, the Drought-Tolerant Tree Against Hunger.</title>
        <authorList>
            <person name="Harrison J."/>
            <person name="Moore K.A."/>
            <person name="Paszkiewicz K."/>
            <person name="Jones T."/>
            <person name="Grant M."/>
            <person name="Ambacheew D."/>
            <person name="Muzemil S."/>
            <person name="Studholme D.J."/>
        </authorList>
    </citation>
    <scope>NUCLEOTIDE SEQUENCE [LARGE SCALE GENOMIC DNA]</scope>
</reference>
<organism evidence="1 2">
    <name type="scientific">Ensete ventricosum</name>
    <name type="common">Abyssinian banana</name>
    <name type="synonym">Musa ensete</name>
    <dbReference type="NCBI Taxonomy" id="4639"/>
    <lineage>
        <taxon>Eukaryota</taxon>
        <taxon>Viridiplantae</taxon>
        <taxon>Streptophyta</taxon>
        <taxon>Embryophyta</taxon>
        <taxon>Tracheophyta</taxon>
        <taxon>Spermatophyta</taxon>
        <taxon>Magnoliopsida</taxon>
        <taxon>Liliopsida</taxon>
        <taxon>Zingiberales</taxon>
        <taxon>Musaceae</taxon>
        <taxon>Ensete</taxon>
    </lineage>
</organism>
<proteinExistence type="predicted"/>
<sequence>MLSNILSCFLQFADNTCVQLTFKVYPKWWDDCYCKSSEQVIAGVMNFLRLRIPPYIRIDFAQLKDHKDLVSSQAPLGVWAVVWLKNSRSARHLAGGVS</sequence>
<gene>
    <name evidence="1" type="ORF">B296_00029129</name>
</gene>
<dbReference type="Proteomes" id="UP000287651">
    <property type="component" value="Unassembled WGS sequence"/>
</dbReference>
<evidence type="ECO:0000313" key="1">
    <source>
        <dbReference type="EMBL" id="RRT57734.1"/>
    </source>
</evidence>
<name>A0A426Z182_ENSVE</name>
<dbReference type="AlphaFoldDB" id="A0A426Z182"/>
<comment type="caution">
    <text evidence="1">The sequence shown here is derived from an EMBL/GenBank/DDBJ whole genome shotgun (WGS) entry which is preliminary data.</text>
</comment>
<dbReference type="EMBL" id="AMZH03009020">
    <property type="protein sequence ID" value="RRT57734.1"/>
    <property type="molecule type" value="Genomic_DNA"/>
</dbReference>
<protein>
    <submittedName>
        <fullName evidence="1">Uncharacterized protein</fullName>
    </submittedName>
</protein>
<evidence type="ECO:0000313" key="2">
    <source>
        <dbReference type="Proteomes" id="UP000287651"/>
    </source>
</evidence>
<accession>A0A426Z182</accession>